<sequence>MEPTTTGSRNISDAPPENSASTPEGTEQSPYRWVILLVVWMSFLLSCVSRAAWSTVSAPVGHSLGISVAMLGAFVTAFYVGYVVANVGGGFLTDVIGGRRTLTYTLILLGISTFAFGYANDLRTGFAIQTIMGLAAGADYPTGVKIITSWFGKDRGRALGLYTTATSFAVVIANATIPLLSNAFGWQNAFRALGLCTFGWAFVSSRALRDAPTKAAFARITTDEIRALVKNRNLVLLALAGLGALWATVGFTAWGNALMIKQYEIDPVTAGRIFVLFGVGAVLTKPLLGWLSDLFDGATKLLGVLSLACFAGMLLVFSRCSTAQEFYIAAPFLGAVAFGYTPVLVAQVTQTSGAKAAGLAAGLTTAVWQLGSAMAPLVVGAVYARSHSFSYPLLTLAAGPVLGALILIFTRRRSSNVAAVSA</sequence>
<feature type="transmembrane region" description="Helical" evidence="6">
    <location>
        <begin position="126"/>
        <end position="147"/>
    </location>
</feature>
<feature type="transmembrane region" description="Helical" evidence="6">
    <location>
        <begin position="326"/>
        <end position="346"/>
    </location>
</feature>
<dbReference type="PANTHER" id="PTHR23527">
    <property type="entry name" value="BLL3282 PROTEIN"/>
    <property type="match status" value="1"/>
</dbReference>
<dbReference type="Proteomes" id="UP000250416">
    <property type="component" value="Unassembled WGS sequence"/>
</dbReference>
<dbReference type="PANTHER" id="PTHR23527:SF1">
    <property type="entry name" value="BLL3282 PROTEIN"/>
    <property type="match status" value="1"/>
</dbReference>
<feature type="transmembrane region" description="Helical" evidence="6">
    <location>
        <begin position="159"/>
        <end position="177"/>
    </location>
</feature>
<dbReference type="AlphaFoldDB" id="A0AAE8NI80"/>
<feature type="domain" description="Major facilitator superfamily (MFS) profile" evidence="7">
    <location>
        <begin position="35"/>
        <end position="415"/>
    </location>
</feature>
<gene>
    <name evidence="8" type="primary">yjjL_3</name>
    <name evidence="8" type="ORF">NCTC10661_04979</name>
</gene>
<feature type="transmembrane region" description="Helical" evidence="6">
    <location>
        <begin position="301"/>
        <end position="320"/>
    </location>
</feature>
<dbReference type="InterPro" id="IPR036259">
    <property type="entry name" value="MFS_trans_sf"/>
</dbReference>
<evidence type="ECO:0000256" key="5">
    <source>
        <dbReference type="SAM" id="MobiDB-lite"/>
    </source>
</evidence>
<dbReference type="PROSITE" id="PS50850">
    <property type="entry name" value="MFS"/>
    <property type="match status" value="1"/>
</dbReference>
<dbReference type="SUPFAM" id="SSF103473">
    <property type="entry name" value="MFS general substrate transporter"/>
    <property type="match status" value="1"/>
</dbReference>
<keyword evidence="4 6" id="KW-0472">Membrane</keyword>
<evidence type="ECO:0000313" key="8">
    <source>
        <dbReference type="EMBL" id="SQA51826.1"/>
    </source>
</evidence>
<evidence type="ECO:0000256" key="3">
    <source>
        <dbReference type="ARBA" id="ARBA00022989"/>
    </source>
</evidence>
<feature type="transmembrane region" description="Helical" evidence="6">
    <location>
        <begin position="33"/>
        <end position="53"/>
    </location>
</feature>
<dbReference type="GO" id="GO:0016020">
    <property type="term" value="C:membrane"/>
    <property type="evidence" value="ECO:0007669"/>
    <property type="project" value="UniProtKB-SubCell"/>
</dbReference>
<proteinExistence type="predicted"/>
<feature type="transmembrane region" description="Helical" evidence="6">
    <location>
        <begin position="389"/>
        <end position="409"/>
    </location>
</feature>
<dbReference type="InterPro" id="IPR000849">
    <property type="entry name" value="Sugar_P_transporter"/>
</dbReference>
<dbReference type="PIRSF" id="PIRSF002808">
    <property type="entry name" value="Hexose_phosphate_transp"/>
    <property type="match status" value="1"/>
</dbReference>
<feature type="region of interest" description="Disordered" evidence="5">
    <location>
        <begin position="1"/>
        <end position="26"/>
    </location>
</feature>
<dbReference type="GO" id="GO:0022857">
    <property type="term" value="F:transmembrane transporter activity"/>
    <property type="evidence" value="ECO:0007669"/>
    <property type="project" value="InterPro"/>
</dbReference>
<feature type="transmembrane region" description="Helical" evidence="6">
    <location>
        <begin position="269"/>
        <end position="289"/>
    </location>
</feature>
<evidence type="ECO:0000256" key="1">
    <source>
        <dbReference type="ARBA" id="ARBA00004141"/>
    </source>
</evidence>
<dbReference type="Pfam" id="PF07690">
    <property type="entry name" value="MFS_1"/>
    <property type="match status" value="1"/>
</dbReference>
<feature type="transmembrane region" description="Helical" evidence="6">
    <location>
        <begin position="358"/>
        <end position="383"/>
    </location>
</feature>
<feature type="transmembrane region" description="Helical" evidence="6">
    <location>
        <begin position="101"/>
        <end position="120"/>
    </location>
</feature>
<feature type="transmembrane region" description="Helical" evidence="6">
    <location>
        <begin position="65"/>
        <end position="89"/>
    </location>
</feature>
<feature type="transmembrane region" description="Helical" evidence="6">
    <location>
        <begin position="189"/>
        <end position="208"/>
    </location>
</feature>
<feature type="compositionally biased region" description="Polar residues" evidence="5">
    <location>
        <begin position="1"/>
        <end position="11"/>
    </location>
</feature>
<dbReference type="EMBL" id="UARD01000030">
    <property type="protein sequence ID" value="SQA51826.1"/>
    <property type="molecule type" value="Genomic_DNA"/>
</dbReference>
<reference evidence="8 9" key="1">
    <citation type="submission" date="2018-06" db="EMBL/GenBank/DDBJ databases">
        <authorList>
            <consortium name="Pathogen Informatics"/>
            <person name="Doyle S."/>
        </authorList>
    </citation>
    <scope>NUCLEOTIDE SEQUENCE [LARGE SCALE GENOMIC DNA]</scope>
    <source>
        <strain evidence="8 9">NCTC10661</strain>
    </source>
</reference>
<evidence type="ECO:0000256" key="2">
    <source>
        <dbReference type="ARBA" id="ARBA00022692"/>
    </source>
</evidence>
<comment type="caution">
    <text evidence="8">The sequence shown here is derived from an EMBL/GenBank/DDBJ whole genome shotgun (WGS) entry which is preliminary data.</text>
</comment>
<comment type="subcellular location">
    <subcellularLocation>
        <location evidence="1">Membrane</location>
        <topology evidence="1">Multi-pass membrane protein</topology>
    </subcellularLocation>
</comment>
<evidence type="ECO:0000256" key="6">
    <source>
        <dbReference type="SAM" id="Phobius"/>
    </source>
</evidence>
<dbReference type="InterPro" id="IPR052952">
    <property type="entry name" value="MFS-Transporter"/>
</dbReference>
<keyword evidence="2 6" id="KW-0812">Transmembrane</keyword>
<evidence type="ECO:0000259" key="7">
    <source>
        <dbReference type="PROSITE" id="PS50850"/>
    </source>
</evidence>
<organism evidence="8 9">
    <name type="scientific">Burkholderia cepacia</name>
    <name type="common">Pseudomonas cepacia</name>
    <dbReference type="NCBI Taxonomy" id="292"/>
    <lineage>
        <taxon>Bacteria</taxon>
        <taxon>Pseudomonadati</taxon>
        <taxon>Pseudomonadota</taxon>
        <taxon>Betaproteobacteria</taxon>
        <taxon>Burkholderiales</taxon>
        <taxon>Burkholderiaceae</taxon>
        <taxon>Burkholderia</taxon>
        <taxon>Burkholderia cepacia complex</taxon>
    </lineage>
</organism>
<dbReference type="InterPro" id="IPR011701">
    <property type="entry name" value="MFS"/>
</dbReference>
<keyword evidence="3 6" id="KW-1133">Transmembrane helix</keyword>
<accession>A0AAE8NI80</accession>
<evidence type="ECO:0000313" key="9">
    <source>
        <dbReference type="Proteomes" id="UP000250416"/>
    </source>
</evidence>
<name>A0AAE8NI80_BURCE</name>
<protein>
    <submittedName>
        <fullName evidence="8">Major facilitator superfamily protein</fullName>
    </submittedName>
</protein>
<dbReference type="Gene3D" id="1.20.1250.20">
    <property type="entry name" value="MFS general substrate transporter like domains"/>
    <property type="match status" value="2"/>
</dbReference>
<feature type="transmembrane region" description="Helical" evidence="6">
    <location>
        <begin position="234"/>
        <end position="257"/>
    </location>
</feature>
<dbReference type="InterPro" id="IPR020846">
    <property type="entry name" value="MFS_dom"/>
</dbReference>
<dbReference type="RefSeq" id="WP_081057370.1">
    <property type="nucleotide sequence ID" value="NZ_CADEUP010000007.1"/>
</dbReference>
<evidence type="ECO:0000256" key="4">
    <source>
        <dbReference type="ARBA" id="ARBA00023136"/>
    </source>
</evidence>